<organism evidence="1 2">
    <name type="scientific">Streptomyces beihaiensis</name>
    <dbReference type="NCBI Taxonomy" id="2984495"/>
    <lineage>
        <taxon>Bacteria</taxon>
        <taxon>Bacillati</taxon>
        <taxon>Actinomycetota</taxon>
        <taxon>Actinomycetes</taxon>
        <taxon>Kitasatosporales</taxon>
        <taxon>Streptomycetaceae</taxon>
        <taxon>Streptomyces</taxon>
    </lineage>
</organism>
<name>A0ABT3U1Y0_9ACTN</name>
<dbReference type="RefSeq" id="WP_266603680.1">
    <property type="nucleotide sequence ID" value="NZ_JAPHNL010000292.1"/>
</dbReference>
<protein>
    <submittedName>
        <fullName evidence="1">Uncharacterized protein</fullName>
    </submittedName>
</protein>
<keyword evidence="2" id="KW-1185">Reference proteome</keyword>
<evidence type="ECO:0000313" key="1">
    <source>
        <dbReference type="EMBL" id="MCX3063060.1"/>
    </source>
</evidence>
<dbReference type="Proteomes" id="UP001163064">
    <property type="component" value="Unassembled WGS sequence"/>
</dbReference>
<sequence length="299" mass="32534">MSKIVSLPGWGVAEDLNWFATSGLFDDVVTFILARVPDKNAAQWLTEDALSGYLFLGDLQEPALSNVLLALRDQFPGYVDSVIYPADVTFTMDYPEIFVARAKSLARMAGLSIALRANAEHGTEPKAAAHGVTHLTARAEQHGEPLRGRVLFTDSGHIEFLCEAGDRAEKMTRAGADGSTSVRIGDLQLEVGITTEQLLYVRGTAAWGEWQTGQFTPPDLVPGRVFLTPDEPFAPGVPVEFDGGERWRTEFDPVSGWVRAVAPNRRPGAVTLIATDTGVGVADGRLVSVWLRNRARRES</sequence>
<comment type="caution">
    <text evidence="1">The sequence shown here is derived from an EMBL/GenBank/DDBJ whole genome shotgun (WGS) entry which is preliminary data.</text>
</comment>
<evidence type="ECO:0000313" key="2">
    <source>
        <dbReference type="Proteomes" id="UP001163064"/>
    </source>
</evidence>
<dbReference type="EMBL" id="JAPHNL010000292">
    <property type="protein sequence ID" value="MCX3063060.1"/>
    <property type="molecule type" value="Genomic_DNA"/>
</dbReference>
<proteinExistence type="predicted"/>
<accession>A0ABT3U1Y0</accession>
<reference evidence="1" key="1">
    <citation type="submission" date="2022-10" db="EMBL/GenBank/DDBJ databases">
        <title>Streptomyces beihaiensis sp. nov., a chitin degrading actinobacterium, isolated from shrimp pond soil.</title>
        <authorList>
            <person name="Xie J."/>
            <person name="Shen N."/>
        </authorList>
    </citation>
    <scope>NUCLEOTIDE SEQUENCE</scope>
    <source>
        <strain evidence="1">GXMU-J5</strain>
    </source>
</reference>
<gene>
    <name evidence="1" type="ORF">OFY01_25515</name>
</gene>